<evidence type="ECO:0000256" key="2">
    <source>
        <dbReference type="ARBA" id="ARBA00003861"/>
    </source>
</evidence>
<dbReference type="FunFam" id="3.30.40.10:FF:000502">
    <property type="entry name" value="RING-type E3 ubiquitin transferase"/>
    <property type="match status" value="1"/>
</dbReference>
<dbReference type="Pfam" id="PF25598">
    <property type="entry name" value="ARM_PUB"/>
    <property type="match status" value="1"/>
</dbReference>
<evidence type="ECO:0000259" key="9">
    <source>
        <dbReference type="PROSITE" id="PS51698"/>
    </source>
</evidence>
<dbReference type="CDD" id="cd16664">
    <property type="entry name" value="RING-Ubox_PUB"/>
    <property type="match status" value="1"/>
</dbReference>
<comment type="caution">
    <text evidence="10">The sequence shown here is derived from an EMBL/GenBank/DDBJ whole genome shotgun (WGS) entry which is preliminary data.</text>
</comment>
<dbReference type="InterPro" id="IPR011989">
    <property type="entry name" value="ARM-like"/>
</dbReference>
<evidence type="ECO:0000256" key="7">
    <source>
        <dbReference type="RuleBase" id="RU369093"/>
    </source>
</evidence>
<dbReference type="AlphaFoldDB" id="A0A833YAD4"/>
<dbReference type="GO" id="GO:0061630">
    <property type="term" value="F:ubiquitin protein ligase activity"/>
    <property type="evidence" value="ECO:0007669"/>
    <property type="project" value="UniProtKB-UniRule"/>
</dbReference>
<comment type="function">
    <text evidence="2 7">Functions as an E3 ubiquitin ligase.</text>
</comment>
<evidence type="ECO:0000256" key="3">
    <source>
        <dbReference type="ARBA" id="ARBA00004906"/>
    </source>
</evidence>
<comment type="catalytic activity">
    <reaction evidence="1 7">
        <text>S-ubiquitinyl-[E2 ubiquitin-conjugating enzyme]-L-cysteine + [acceptor protein]-L-lysine = [E2 ubiquitin-conjugating enzyme]-L-cysteine + N(6)-ubiquitinyl-[acceptor protein]-L-lysine.</text>
        <dbReference type="EC" id="2.3.2.27"/>
    </reaction>
</comment>
<dbReference type="InterPro" id="IPR058678">
    <property type="entry name" value="ARM_PUB"/>
</dbReference>
<dbReference type="SMART" id="SM00504">
    <property type="entry name" value="Ubox"/>
    <property type="match status" value="1"/>
</dbReference>
<dbReference type="UniPathway" id="UPA00143"/>
<dbReference type="Proteomes" id="UP000619265">
    <property type="component" value="Unassembled WGS sequence"/>
</dbReference>
<dbReference type="GO" id="GO:0016567">
    <property type="term" value="P:protein ubiquitination"/>
    <property type="evidence" value="ECO:0007669"/>
    <property type="project" value="UniProtKB-UniRule"/>
</dbReference>
<reference evidence="10" key="1">
    <citation type="submission" date="2015-10" db="EMBL/GenBank/DDBJ databases">
        <authorList>
            <person name="Martinez-Garcia P.J."/>
            <person name="Crepeau M.W."/>
            <person name="Puiu D."/>
            <person name="Gonzalez-Ibeas D."/>
            <person name="Whalen J."/>
            <person name="Stevens K."/>
            <person name="Paul R."/>
            <person name="Butterfield T."/>
            <person name="Britton M."/>
            <person name="Reagan R."/>
            <person name="Chakraborty S."/>
            <person name="Walawage S.L."/>
            <person name="Vasquez-Gross H.A."/>
            <person name="Cardeno C."/>
            <person name="Famula R."/>
            <person name="Pratt K."/>
            <person name="Kuruganti S."/>
            <person name="Aradhya M.K."/>
            <person name="Leslie C.A."/>
            <person name="Dandekar A.M."/>
            <person name="Salzberg S.L."/>
            <person name="Wegrzyn J.L."/>
            <person name="Langley C.H."/>
            <person name="Neale D.B."/>
        </authorList>
    </citation>
    <scope>NUCLEOTIDE SEQUENCE</scope>
    <source>
        <tissue evidence="10">Leaves</tissue>
    </source>
</reference>
<dbReference type="InterPro" id="IPR013083">
    <property type="entry name" value="Znf_RING/FYVE/PHD"/>
</dbReference>
<dbReference type="InterPro" id="IPR016024">
    <property type="entry name" value="ARM-type_fold"/>
</dbReference>
<evidence type="ECO:0000256" key="1">
    <source>
        <dbReference type="ARBA" id="ARBA00000900"/>
    </source>
</evidence>
<dbReference type="InterPro" id="IPR045185">
    <property type="entry name" value="PUB22/23/24-like"/>
</dbReference>
<feature type="chain" id="PRO_5033020929" description="U-box domain-containing protein" evidence="8">
    <location>
        <begin position="27"/>
        <end position="449"/>
    </location>
</feature>
<name>A0A833YAD4_JUGRE</name>
<sequence>GLLPRLSLSLLLFLFLLSFLAQYSLCSNGAENMVRDDLYITVPSFFRCPISLDVMKSPVSLCTGVTYDRSSIQRWLDNGNNTCPATMQVLHSKEFVPNRTLQRLIQIWSDSVRNNKTGSAESTPSLEQVQDLIKELQSKTRDGNSNKPISESLSKIVTFARESEENRKFLAKMDGFIVTLLQFLGNASDGACKNIDFLEQVVVVLELVLSKNEDHHKLTNSMLKSDLGCLASLLHVLQQGRTDSRIASVRILETVANDAESKLLIAEKDGLLSEMLKLITPENDPALIEASLRCLIRISITKRVKSKLVHLGTIKTLAKLVSDSSSSVTVTEKVLKLLETMSSCKEGRWEICENRVCVEALVQRVLKVSSATTEHAVTILWSVCYLFRDERAQEAVARANGPTKILLLMQSNCSPSVRQMSADLLKIFRVNSKSCLSSYHTKTTHIMPF</sequence>
<feature type="non-terminal residue" evidence="10">
    <location>
        <position position="1"/>
    </location>
</feature>
<feature type="domain" description="U-box" evidence="9">
    <location>
        <begin position="41"/>
        <end position="115"/>
    </location>
</feature>
<dbReference type="InterPro" id="IPR045210">
    <property type="entry name" value="RING-Ubox_PUB"/>
</dbReference>
<gene>
    <name evidence="10" type="ORF">F2P56_001394</name>
</gene>
<comment type="pathway">
    <text evidence="3 7">Protein modification; protein ubiquitination.</text>
</comment>
<evidence type="ECO:0000256" key="6">
    <source>
        <dbReference type="ARBA" id="ARBA00022786"/>
    </source>
</evidence>
<dbReference type="PANTHER" id="PTHR22849">
    <property type="entry name" value="WDSAM1 PROTEIN"/>
    <property type="match status" value="1"/>
</dbReference>
<dbReference type="EMBL" id="LIHL02000001">
    <property type="protein sequence ID" value="KAF5480661.1"/>
    <property type="molecule type" value="Genomic_DNA"/>
</dbReference>
<dbReference type="Gramene" id="Jr01_14970_p1">
    <property type="protein sequence ID" value="cds.Jr01_14970_p1"/>
    <property type="gene ID" value="Jr01_14970"/>
</dbReference>
<accession>A0A833YAD4</accession>
<dbReference type="Gene3D" id="3.30.40.10">
    <property type="entry name" value="Zinc/RING finger domain, C3HC4 (zinc finger)"/>
    <property type="match status" value="1"/>
</dbReference>
<dbReference type="InterPro" id="IPR003613">
    <property type="entry name" value="Ubox_domain"/>
</dbReference>
<keyword evidence="5" id="KW-0677">Repeat</keyword>
<dbReference type="Pfam" id="PF04564">
    <property type="entry name" value="U-box"/>
    <property type="match status" value="1"/>
</dbReference>
<dbReference type="SUPFAM" id="SSF48371">
    <property type="entry name" value="ARM repeat"/>
    <property type="match status" value="1"/>
</dbReference>
<reference evidence="10" key="2">
    <citation type="submission" date="2020-03" db="EMBL/GenBank/DDBJ databases">
        <title>Walnut 2.0.</title>
        <authorList>
            <person name="Marrano A."/>
            <person name="Britton M."/>
            <person name="Zimin A.V."/>
            <person name="Zaini P.A."/>
            <person name="Workman R."/>
            <person name="Puiu D."/>
            <person name="Bianco L."/>
            <person name="Allen B.J."/>
            <person name="Troggio M."/>
            <person name="Leslie C.A."/>
            <person name="Timp W."/>
            <person name="Dendekar A."/>
            <person name="Salzberg S.L."/>
            <person name="Neale D.B."/>
        </authorList>
    </citation>
    <scope>NUCLEOTIDE SEQUENCE</scope>
    <source>
        <tissue evidence="10">Leaves</tissue>
    </source>
</reference>
<dbReference type="EC" id="2.3.2.27" evidence="7"/>
<evidence type="ECO:0000256" key="5">
    <source>
        <dbReference type="ARBA" id="ARBA00022737"/>
    </source>
</evidence>
<evidence type="ECO:0000313" key="11">
    <source>
        <dbReference type="Proteomes" id="UP000619265"/>
    </source>
</evidence>
<evidence type="ECO:0000256" key="4">
    <source>
        <dbReference type="ARBA" id="ARBA00022679"/>
    </source>
</evidence>
<evidence type="ECO:0000256" key="8">
    <source>
        <dbReference type="SAM" id="SignalP"/>
    </source>
</evidence>
<organism evidence="10 11">
    <name type="scientific">Juglans regia</name>
    <name type="common">English walnut</name>
    <dbReference type="NCBI Taxonomy" id="51240"/>
    <lineage>
        <taxon>Eukaryota</taxon>
        <taxon>Viridiplantae</taxon>
        <taxon>Streptophyta</taxon>
        <taxon>Embryophyta</taxon>
        <taxon>Tracheophyta</taxon>
        <taxon>Spermatophyta</taxon>
        <taxon>Magnoliopsida</taxon>
        <taxon>eudicotyledons</taxon>
        <taxon>Gunneridae</taxon>
        <taxon>Pentapetalae</taxon>
        <taxon>rosids</taxon>
        <taxon>fabids</taxon>
        <taxon>Fagales</taxon>
        <taxon>Juglandaceae</taxon>
        <taxon>Juglans</taxon>
    </lineage>
</organism>
<dbReference type="Gene3D" id="1.25.10.10">
    <property type="entry name" value="Leucine-rich Repeat Variant"/>
    <property type="match status" value="1"/>
</dbReference>
<proteinExistence type="predicted"/>
<feature type="signal peptide" evidence="8">
    <location>
        <begin position="1"/>
        <end position="26"/>
    </location>
</feature>
<evidence type="ECO:0000313" key="10">
    <source>
        <dbReference type="EMBL" id="KAF5480661.1"/>
    </source>
</evidence>
<protein>
    <recommendedName>
        <fullName evidence="7 9">U-box domain-containing protein</fullName>
        <ecNumber evidence="7">2.3.2.27</ecNumber>
    </recommendedName>
    <alternativeName>
        <fullName evidence="7">RING-type E3 ubiquitin transferase PUB</fullName>
    </alternativeName>
</protein>
<dbReference type="SUPFAM" id="SSF57850">
    <property type="entry name" value="RING/U-box"/>
    <property type="match status" value="1"/>
</dbReference>
<keyword evidence="6 7" id="KW-0833">Ubl conjugation pathway</keyword>
<dbReference type="PROSITE" id="PS51698">
    <property type="entry name" value="U_BOX"/>
    <property type="match status" value="1"/>
</dbReference>
<dbReference type="PANTHER" id="PTHR22849:SF20">
    <property type="entry name" value="U-BOX DOMAIN-CONTAINING PROTEIN 27-RELATED"/>
    <property type="match status" value="1"/>
</dbReference>
<keyword evidence="4 7" id="KW-0808">Transferase</keyword>
<keyword evidence="8" id="KW-0732">Signal</keyword>